<evidence type="ECO:0000256" key="1">
    <source>
        <dbReference type="SAM" id="MobiDB-lite"/>
    </source>
</evidence>
<dbReference type="EMBL" id="UGXS01000008">
    <property type="protein sequence ID" value="SUJ17611.1"/>
    <property type="molecule type" value="Genomic_DNA"/>
</dbReference>
<dbReference type="Proteomes" id="UP000255509">
    <property type="component" value="Unassembled WGS sequence"/>
</dbReference>
<protein>
    <submittedName>
        <fullName evidence="2">Uncharacterized protein</fullName>
    </submittedName>
</protein>
<proteinExistence type="predicted"/>
<gene>
    <name evidence="2" type="ORF">NCTC8258_06859</name>
</gene>
<reference evidence="2 3" key="1">
    <citation type="submission" date="2018-06" db="EMBL/GenBank/DDBJ databases">
        <authorList>
            <consortium name="Pathogen Informatics"/>
            <person name="Doyle S."/>
        </authorList>
    </citation>
    <scope>NUCLEOTIDE SEQUENCE [LARGE SCALE GENOMIC DNA]</scope>
    <source>
        <strain evidence="2 3">NCTC8258</strain>
    </source>
</reference>
<organism evidence="2 3">
    <name type="scientific">Salmonella enterica I</name>
    <dbReference type="NCBI Taxonomy" id="59201"/>
    <lineage>
        <taxon>Bacteria</taxon>
        <taxon>Pseudomonadati</taxon>
        <taxon>Pseudomonadota</taxon>
        <taxon>Gammaproteobacteria</taxon>
        <taxon>Enterobacterales</taxon>
        <taxon>Enterobacteriaceae</taxon>
        <taxon>Salmonella</taxon>
    </lineage>
</organism>
<name>A0A380CCI6_SALET</name>
<feature type="region of interest" description="Disordered" evidence="1">
    <location>
        <begin position="73"/>
        <end position="106"/>
    </location>
</feature>
<accession>A0A380CCI6</accession>
<evidence type="ECO:0000313" key="2">
    <source>
        <dbReference type="EMBL" id="SUJ17611.1"/>
    </source>
</evidence>
<sequence length="106" mass="11369">MDQEMTFSLSYEQLTRFAENASGNAIWTARARFISAESAKAGAVLIFWHELAINGYASMNAIKRQELIDATFSASESSSGRRMTGNDPEPPTVATAAESADCAGCP</sequence>
<evidence type="ECO:0000313" key="3">
    <source>
        <dbReference type="Proteomes" id="UP000255509"/>
    </source>
</evidence>
<dbReference type="AlphaFoldDB" id="A0A380CCI6"/>